<proteinExistence type="predicted"/>
<name>A0AAJ5VW74_9HYPH</name>
<dbReference type="EMBL" id="CP119312">
    <property type="protein sequence ID" value="WEK04534.1"/>
    <property type="molecule type" value="Genomic_DNA"/>
</dbReference>
<reference evidence="1" key="1">
    <citation type="submission" date="2023-03" db="EMBL/GenBank/DDBJ databases">
        <title>Andean soil-derived lignocellulolytic bacterial consortium as a source of novel taxa and putative plastic-active enzymes.</title>
        <authorList>
            <person name="Diaz-Garcia L."/>
            <person name="Chuvochina M."/>
            <person name="Feuerriegel G."/>
            <person name="Bunk B."/>
            <person name="Sproer C."/>
            <person name="Streit W.R."/>
            <person name="Rodriguez L.M."/>
            <person name="Overmann J."/>
            <person name="Jimenez D.J."/>
        </authorList>
    </citation>
    <scope>NUCLEOTIDE SEQUENCE</scope>
    <source>
        <strain evidence="1">MAG 4196</strain>
    </source>
</reference>
<organism evidence="1 2">
    <name type="scientific">Candidatus Devosia phytovorans</name>
    <dbReference type="NCBI Taxonomy" id="3121372"/>
    <lineage>
        <taxon>Bacteria</taxon>
        <taxon>Pseudomonadati</taxon>
        <taxon>Pseudomonadota</taxon>
        <taxon>Alphaproteobacteria</taxon>
        <taxon>Hyphomicrobiales</taxon>
        <taxon>Devosiaceae</taxon>
        <taxon>Devosia</taxon>
    </lineage>
</organism>
<sequence>MTRVLAITRRQADTLFAAADKAGGIVEVETPIGTIRIIPAALAGKPKPIDKEPEGYL</sequence>
<dbReference type="Proteomes" id="UP001217476">
    <property type="component" value="Chromosome"/>
</dbReference>
<evidence type="ECO:0000313" key="2">
    <source>
        <dbReference type="Proteomes" id="UP001217476"/>
    </source>
</evidence>
<accession>A0AAJ5VW74</accession>
<gene>
    <name evidence="1" type="ORF">P0Y65_20555</name>
</gene>
<dbReference type="AlphaFoldDB" id="A0AAJ5VW74"/>
<protein>
    <submittedName>
        <fullName evidence="1">Uncharacterized protein</fullName>
    </submittedName>
</protein>
<evidence type="ECO:0000313" key="1">
    <source>
        <dbReference type="EMBL" id="WEK04534.1"/>
    </source>
</evidence>